<gene>
    <name evidence="2" type="ORF">M9458_022606</name>
</gene>
<sequence length="55" mass="5967">LSKKLSLLSQLALPYNKSGSRSPSPKSSKAQNKPQLERQDSSCLDDSEQSVSLGF</sequence>
<organism evidence="2 3">
    <name type="scientific">Cirrhinus mrigala</name>
    <name type="common">Mrigala</name>
    <dbReference type="NCBI Taxonomy" id="683832"/>
    <lineage>
        <taxon>Eukaryota</taxon>
        <taxon>Metazoa</taxon>
        <taxon>Chordata</taxon>
        <taxon>Craniata</taxon>
        <taxon>Vertebrata</taxon>
        <taxon>Euteleostomi</taxon>
        <taxon>Actinopterygii</taxon>
        <taxon>Neopterygii</taxon>
        <taxon>Teleostei</taxon>
        <taxon>Ostariophysi</taxon>
        <taxon>Cypriniformes</taxon>
        <taxon>Cyprinidae</taxon>
        <taxon>Labeoninae</taxon>
        <taxon>Labeonini</taxon>
        <taxon>Cirrhinus</taxon>
    </lineage>
</organism>
<keyword evidence="3" id="KW-1185">Reference proteome</keyword>
<accession>A0ABD0QBI0</accession>
<dbReference type="Proteomes" id="UP001529510">
    <property type="component" value="Unassembled WGS sequence"/>
</dbReference>
<protein>
    <submittedName>
        <fullName evidence="2">Uncharacterized protein</fullName>
    </submittedName>
</protein>
<evidence type="ECO:0000313" key="2">
    <source>
        <dbReference type="EMBL" id="KAL0183231.1"/>
    </source>
</evidence>
<feature type="region of interest" description="Disordered" evidence="1">
    <location>
        <begin position="14"/>
        <end position="55"/>
    </location>
</feature>
<comment type="caution">
    <text evidence="2">The sequence shown here is derived from an EMBL/GenBank/DDBJ whole genome shotgun (WGS) entry which is preliminary data.</text>
</comment>
<dbReference type="AlphaFoldDB" id="A0ABD0QBI0"/>
<evidence type="ECO:0000256" key="1">
    <source>
        <dbReference type="SAM" id="MobiDB-lite"/>
    </source>
</evidence>
<feature type="compositionally biased region" description="Low complexity" evidence="1">
    <location>
        <begin position="14"/>
        <end position="29"/>
    </location>
</feature>
<evidence type="ECO:0000313" key="3">
    <source>
        <dbReference type="Proteomes" id="UP001529510"/>
    </source>
</evidence>
<name>A0ABD0QBI0_CIRMR</name>
<feature type="non-terminal residue" evidence="2">
    <location>
        <position position="55"/>
    </location>
</feature>
<feature type="non-terminal residue" evidence="2">
    <location>
        <position position="1"/>
    </location>
</feature>
<reference evidence="2 3" key="1">
    <citation type="submission" date="2024-05" db="EMBL/GenBank/DDBJ databases">
        <title>Genome sequencing and assembly of Indian major carp, Cirrhinus mrigala (Hamilton, 1822).</title>
        <authorList>
            <person name="Mohindra V."/>
            <person name="Chowdhury L.M."/>
            <person name="Lal K."/>
            <person name="Jena J.K."/>
        </authorList>
    </citation>
    <scope>NUCLEOTIDE SEQUENCE [LARGE SCALE GENOMIC DNA]</scope>
    <source>
        <strain evidence="2">CM1030</strain>
        <tissue evidence="2">Blood</tissue>
    </source>
</reference>
<proteinExistence type="predicted"/>
<dbReference type="EMBL" id="JAMKFB020000010">
    <property type="protein sequence ID" value="KAL0183231.1"/>
    <property type="molecule type" value="Genomic_DNA"/>
</dbReference>